<keyword evidence="4" id="KW-0804">Transcription</keyword>
<dbReference type="NCBIfam" id="TIGR02937">
    <property type="entry name" value="sigma70-ECF"/>
    <property type="match status" value="1"/>
</dbReference>
<evidence type="ECO:0000313" key="8">
    <source>
        <dbReference type="EMBL" id="MBB0246049.1"/>
    </source>
</evidence>
<protein>
    <submittedName>
        <fullName evidence="8">Sigma-70 family RNA polymerase sigma factor</fullName>
    </submittedName>
</protein>
<organism evidence="8 9">
    <name type="scientific">Streptomyces alkaliphilus</name>
    <dbReference type="NCBI Taxonomy" id="1472722"/>
    <lineage>
        <taxon>Bacteria</taxon>
        <taxon>Bacillati</taxon>
        <taxon>Actinomycetota</taxon>
        <taxon>Actinomycetes</taxon>
        <taxon>Kitasatosporales</taxon>
        <taxon>Streptomycetaceae</taxon>
        <taxon>Streptomyces</taxon>
    </lineage>
</organism>
<dbReference type="GO" id="GO:0003677">
    <property type="term" value="F:DNA binding"/>
    <property type="evidence" value="ECO:0007669"/>
    <property type="project" value="InterPro"/>
</dbReference>
<comment type="caution">
    <text evidence="8">The sequence shown here is derived from an EMBL/GenBank/DDBJ whole genome shotgun (WGS) entry which is preliminary data.</text>
</comment>
<dbReference type="Pfam" id="PF08281">
    <property type="entry name" value="Sigma70_r4_2"/>
    <property type="match status" value="1"/>
</dbReference>
<feature type="region of interest" description="Disordered" evidence="5">
    <location>
        <begin position="1"/>
        <end position="31"/>
    </location>
</feature>
<dbReference type="InterPro" id="IPR007627">
    <property type="entry name" value="RNA_pol_sigma70_r2"/>
</dbReference>
<reference evidence="9" key="1">
    <citation type="submission" date="2019-10" db="EMBL/GenBank/DDBJ databases">
        <title>Streptomyces sp. nov., a novel actinobacterium isolated from alkaline environment.</title>
        <authorList>
            <person name="Golinska P."/>
        </authorList>
    </citation>
    <scope>NUCLEOTIDE SEQUENCE [LARGE SCALE GENOMIC DNA]</scope>
    <source>
        <strain evidence="9">DSM 42118</strain>
    </source>
</reference>
<dbReference type="InterPro" id="IPR013324">
    <property type="entry name" value="RNA_pol_sigma_r3/r4-like"/>
</dbReference>
<evidence type="ECO:0000256" key="5">
    <source>
        <dbReference type="SAM" id="MobiDB-lite"/>
    </source>
</evidence>
<dbReference type="Pfam" id="PF04542">
    <property type="entry name" value="Sigma70_r2"/>
    <property type="match status" value="1"/>
</dbReference>
<dbReference type="InterPro" id="IPR039425">
    <property type="entry name" value="RNA_pol_sigma-70-like"/>
</dbReference>
<keyword evidence="3" id="KW-0731">Sigma factor</keyword>
<dbReference type="InterPro" id="IPR014284">
    <property type="entry name" value="RNA_pol_sigma-70_dom"/>
</dbReference>
<dbReference type="PANTHER" id="PTHR43133">
    <property type="entry name" value="RNA POLYMERASE ECF-TYPE SIGMA FACTO"/>
    <property type="match status" value="1"/>
</dbReference>
<feature type="compositionally biased region" description="Low complexity" evidence="5">
    <location>
        <begin position="1"/>
        <end position="14"/>
    </location>
</feature>
<accession>A0A7W3TFU2</accession>
<feature type="domain" description="RNA polymerase sigma factor 70 region 4 type 2" evidence="7">
    <location>
        <begin position="154"/>
        <end position="205"/>
    </location>
</feature>
<evidence type="ECO:0000256" key="4">
    <source>
        <dbReference type="ARBA" id="ARBA00023163"/>
    </source>
</evidence>
<evidence type="ECO:0000256" key="2">
    <source>
        <dbReference type="ARBA" id="ARBA00023015"/>
    </source>
</evidence>
<dbReference type="EMBL" id="VKHT01000713">
    <property type="protein sequence ID" value="MBB0246049.1"/>
    <property type="molecule type" value="Genomic_DNA"/>
</dbReference>
<evidence type="ECO:0000259" key="7">
    <source>
        <dbReference type="Pfam" id="PF08281"/>
    </source>
</evidence>
<keyword evidence="2" id="KW-0805">Transcription regulation</keyword>
<dbReference type="SUPFAM" id="SSF88946">
    <property type="entry name" value="Sigma2 domain of RNA polymerase sigma factors"/>
    <property type="match status" value="1"/>
</dbReference>
<dbReference type="AlphaFoldDB" id="A0A7W3TFU2"/>
<dbReference type="Proteomes" id="UP000538929">
    <property type="component" value="Unassembled WGS sequence"/>
</dbReference>
<keyword evidence="9" id="KW-1185">Reference proteome</keyword>
<evidence type="ECO:0000313" key="9">
    <source>
        <dbReference type="Proteomes" id="UP000538929"/>
    </source>
</evidence>
<dbReference type="InterPro" id="IPR013325">
    <property type="entry name" value="RNA_pol_sigma_r2"/>
</dbReference>
<dbReference type="GO" id="GO:0006352">
    <property type="term" value="P:DNA-templated transcription initiation"/>
    <property type="evidence" value="ECO:0007669"/>
    <property type="project" value="InterPro"/>
</dbReference>
<dbReference type="CDD" id="cd06171">
    <property type="entry name" value="Sigma70_r4"/>
    <property type="match status" value="1"/>
</dbReference>
<dbReference type="SUPFAM" id="SSF88659">
    <property type="entry name" value="Sigma3 and sigma4 domains of RNA polymerase sigma factors"/>
    <property type="match status" value="1"/>
</dbReference>
<feature type="domain" description="RNA polymerase sigma-70 region 2" evidence="6">
    <location>
        <begin position="56"/>
        <end position="123"/>
    </location>
</feature>
<dbReference type="InterPro" id="IPR036388">
    <property type="entry name" value="WH-like_DNA-bd_sf"/>
</dbReference>
<gene>
    <name evidence="8" type="ORF">FNQ90_18545</name>
</gene>
<evidence type="ECO:0000259" key="6">
    <source>
        <dbReference type="Pfam" id="PF04542"/>
    </source>
</evidence>
<dbReference type="Gene3D" id="1.10.1740.10">
    <property type="match status" value="1"/>
</dbReference>
<feature type="region of interest" description="Disordered" evidence="5">
    <location>
        <begin position="213"/>
        <end position="234"/>
    </location>
</feature>
<sequence length="234" mass="25261">MTEVTGNTETTGNTRDGSGIGTIGNTGLEPDPSAEIARGIAERLVAGDSGALADAYRLWGNLVHSLAARAVGDRREAEDITQQVFLSAWRGRLTYRPDRGPLPGWIVGITRRRIADSLAARTRRHDLVVAAGNRYVTTGGTVEDSADDVVRRVLIARELDLLPPRQREVLRLNFYEDLTHSDIAERTGLPLGTVKSHARRGLLRLRRRLQEAGYAGEGDPRGTGRGAGAPVPAG</sequence>
<evidence type="ECO:0000256" key="1">
    <source>
        <dbReference type="ARBA" id="ARBA00010641"/>
    </source>
</evidence>
<dbReference type="Gene3D" id="1.10.10.10">
    <property type="entry name" value="Winged helix-like DNA-binding domain superfamily/Winged helix DNA-binding domain"/>
    <property type="match status" value="1"/>
</dbReference>
<dbReference type="PANTHER" id="PTHR43133:SF62">
    <property type="entry name" value="RNA POLYMERASE SIGMA FACTOR SIGZ"/>
    <property type="match status" value="1"/>
</dbReference>
<proteinExistence type="inferred from homology"/>
<evidence type="ECO:0000256" key="3">
    <source>
        <dbReference type="ARBA" id="ARBA00023082"/>
    </source>
</evidence>
<dbReference type="GO" id="GO:0016987">
    <property type="term" value="F:sigma factor activity"/>
    <property type="evidence" value="ECO:0007669"/>
    <property type="project" value="UniProtKB-KW"/>
</dbReference>
<comment type="similarity">
    <text evidence="1">Belongs to the sigma-70 factor family. ECF subfamily.</text>
</comment>
<dbReference type="InterPro" id="IPR013249">
    <property type="entry name" value="RNA_pol_sigma70_r4_t2"/>
</dbReference>
<name>A0A7W3TFU2_9ACTN</name>